<dbReference type="EC" id="5.4.99.-" evidence="6"/>
<dbReference type="InterPro" id="IPR036986">
    <property type="entry name" value="S4_RNA-bd_sf"/>
</dbReference>
<dbReference type="Pfam" id="PF01479">
    <property type="entry name" value="S4"/>
    <property type="match status" value="1"/>
</dbReference>
<dbReference type="Gene3D" id="3.10.290.10">
    <property type="entry name" value="RNA-binding S4 domain"/>
    <property type="match status" value="1"/>
</dbReference>
<dbReference type="InterPro" id="IPR050343">
    <property type="entry name" value="RsuA_PseudoU_synthase"/>
</dbReference>
<evidence type="ECO:0000256" key="1">
    <source>
        <dbReference type="ARBA" id="ARBA00000073"/>
    </source>
</evidence>
<dbReference type="CDD" id="cd00165">
    <property type="entry name" value="S4"/>
    <property type="match status" value="1"/>
</dbReference>
<dbReference type="Proteomes" id="UP000032360">
    <property type="component" value="Unassembled WGS sequence"/>
</dbReference>
<feature type="domain" description="RNA-binding S4" evidence="7">
    <location>
        <begin position="25"/>
        <end position="90"/>
    </location>
</feature>
<evidence type="ECO:0000256" key="2">
    <source>
        <dbReference type="ARBA" id="ARBA00008348"/>
    </source>
</evidence>
<dbReference type="PANTHER" id="PTHR47683:SF2">
    <property type="entry name" value="RNA-BINDING S4 DOMAIN-CONTAINING PROTEIN"/>
    <property type="match status" value="1"/>
</dbReference>
<dbReference type="GO" id="GO:0120159">
    <property type="term" value="F:rRNA pseudouridine synthase activity"/>
    <property type="evidence" value="ECO:0007669"/>
    <property type="project" value="UniProtKB-ARBA"/>
</dbReference>
<protein>
    <recommendedName>
        <fullName evidence="6">Pseudouridine synthase</fullName>
        <ecNumber evidence="6">5.4.99.-</ecNumber>
    </recommendedName>
</protein>
<dbReference type="InterPro" id="IPR020094">
    <property type="entry name" value="TruA/RsuA/RluB/E/F_N"/>
</dbReference>
<evidence type="ECO:0000313" key="9">
    <source>
        <dbReference type="Proteomes" id="UP000032360"/>
    </source>
</evidence>
<dbReference type="GO" id="GO:0000455">
    <property type="term" value="P:enzyme-directed rRNA pseudouridine synthesis"/>
    <property type="evidence" value="ECO:0007669"/>
    <property type="project" value="UniProtKB-ARBA"/>
</dbReference>
<dbReference type="SMART" id="SM00363">
    <property type="entry name" value="S4"/>
    <property type="match status" value="1"/>
</dbReference>
<dbReference type="NCBIfam" id="TIGR00093">
    <property type="entry name" value="pseudouridine synthase"/>
    <property type="match status" value="1"/>
</dbReference>
<evidence type="ECO:0000256" key="6">
    <source>
        <dbReference type="RuleBase" id="RU003887"/>
    </source>
</evidence>
<dbReference type="Gene3D" id="3.30.70.1560">
    <property type="entry name" value="Alpha-L RNA-binding motif"/>
    <property type="match status" value="1"/>
</dbReference>
<dbReference type="GO" id="GO:0003723">
    <property type="term" value="F:RNA binding"/>
    <property type="evidence" value="ECO:0007669"/>
    <property type="project" value="UniProtKB-KW"/>
</dbReference>
<evidence type="ECO:0000313" key="8">
    <source>
        <dbReference type="EMBL" id="KJF17117.1"/>
    </source>
</evidence>
<keyword evidence="4 6" id="KW-0413">Isomerase</keyword>
<accession>A0A0D8HH60</accession>
<sequence>MSDFWDGLKDLGITKDNIDDSSSRIRLQKVISQAGLGSRRHAEELIVAGRVMVNGEVACLGDRADLDCDTVMIDGVPIMVNSSRVYYLIHKPRGVVSTVRDTHERPVVIDLVPSTPPVYPVGRLDSDSEGLLILTNDGEFTNRLTHPRYKIEKEYLVVLDRSVRREHVVSLRKGVELEDGITLPAQVNDLGNGALRIAIREGRNRQIRRMLAVLGYDVERLIRTRIGPLSDSKLIPGDFRKLEEIELRSLWAAALESD</sequence>
<dbReference type="Pfam" id="PF00849">
    <property type="entry name" value="PseudoU_synth_2"/>
    <property type="match status" value="1"/>
</dbReference>
<dbReference type="CDD" id="cd02870">
    <property type="entry name" value="PseudoU_synth_RsuA_like"/>
    <property type="match status" value="1"/>
</dbReference>
<dbReference type="GO" id="GO:0005829">
    <property type="term" value="C:cytosol"/>
    <property type="evidence" value="ECO:0007669"/>
    <property type="project" value="UniProtKB-ARBA"/>
</dbReference>
<evidence type="ECO:0000256" key="5">
    <source>
        <dbReference type="PROSITE-ProRule" id="PRU00182"/>
    </source>
</evidence>
<dbReference type="SUPFAM" id="SSF55174">
    <property type="entry name" value="Alpha-L RNA-binding motif"/>
    <property type="match status" value="1"/>
</dbReference>
<comment type="caution">
    <text evidence="8">The sequence shown here is derived from an EMBL/GenBank/DDBJ whole genome shotgun (WGS) entry which is preliminary data.</text>
</comment>
<dbReference type="PATRIC" id="fig|1280514.3.peg.2660"/>
<dbReference type="STRING" id="1280514.AXFE_20300"/>
<evidence type="ECO:0000256" key="4">
    <source>
        <dbReference type="ARBA" id="ARBA00023235"/>
    </source>
</evidence>
<reference evidence="8 9" key="1">
    <citation type="submission" date="2015-01" db="EMBL/GenBank/DDBJ databases">
        <title>Draft genome of the acidophilic iron oxidizer Acidithrix ferrooxidans strain Py-F3.</title>
        <authorList>
            <person name="Poehlein A."/>
            <person name="Eisen S."/>
            <person name="Schloemann M."/>
            <person name="Johnson B.D."/>
            <person name="Daniel R."/>
            <person name="Muehling M."/>
        </authorList>
    </citation>
    <scope>NUCLEOTIDE SEQUENCE [LARGE SCALE GENOMIC DNA]</scope>
    <source>
        <strain evidence="8 9">Py-F3</strain>
    </source>
</reference>
<dbReference type="PROSITE" id="PS50889">
    <property type="entry name" value="S4"/>
    <property type="match status" value="1"/>
</dbReference>
<comment type="catalytic activity">
    <reaction evidence="1">
        <text>a uridine in RNA = a pseudouridine in RNA</text>
        <dbReference type="Rhea" id="RHEA:48348"/>
        <dbReference type="Rhea" id="RHEA-COMP:12068"/>
        <dbReference type="Rhea" id="RHEA-COMP:12069"/>
        <dbReference type="ChEBI" id="CHEBI:65314"/>
        <dbReference type="ChEBI" id="CHEBI:65315"/>
    </reaction>
</comment>
<dbReference type="FunFam" id="3.30.70.1560:FF:000001">
    <property type="entry name" value="Pseudouridine synthase"/>
    <property type="match status" value="1"/>
</dbReference>
<gene>
    <name evidence="8" type="primary">rluB</name>
    <name evidence="8" type="ORF">AXFE_20300</name>
</gene>
<dbReference type="EMBL" id="JXYS01000065">
    <property type="protein sequence ID" value="KJF17117.1"/>
    <property type="molecule type" value="Genomic_DNA"/>
</dbReference>
<comment type="similarity">
    <text evidence="2 6">Belongs to the pseudouridine synthase RsuA family.</text>
</comment>
<dbReference type="AlphaFoldDB" id="A0A0D8HH60"/>
<evidence type="ECO:0000259" key="7">
    <source>
        <dbReference type="SMART" id="SM00363"/>
    </source>
</evidence>
<evidence type="ECO:0000256" key="3">
    <source>
        <dbReference type="ARBA" id="ARBA00022884"/>
    </source>
</evidence>
<dbReference type="PROSITE" id="PS01149">
    <property type="entry name" value="PSI_RSU"/>
    <property type="match status" value="1"/>
</dbReference>
<organism evidence="8 9">
    <name type="scientific">Acidithrix ferrooxidans</name>
    <dbReference type="NCBI Taxonomy" id="1280514"/>
    <lineage>
        <taxon>Bacteria</taxon>
        <taxon>Bacillati</taxon>
        <taxon>Actinomycetota</taxon>
        <taxon>Acidimicrobiia</taxon>
        <taxon>Acidimicrobiales</taxon>
        <taxon>Acidimicrobiaceae</taxon>
        <taxon>Acidithrix</taxon>
    </lineage>
</organism>
<dbReference type="InterPro" id="IPR018496">
    <property type="entry name" value="PsdUridine_synth_RsuA/RluB_CS"/>
</dbReference>
<dbReference type="InterPro" id="IPR020103">
    <property type="entry name" value="PsdUridine_synth_cat_dom_sf"/>
</dbReference>
<dbReference type="Gene3D" id="3.30.70.580">
    <property type="entry name" value="Pseudouridine synthase I, catalytic domain, N-terminal subdomain"/>
    <property type="match status" value="1"/>
</dbReference>
<dbReference type="FunFam" id="3.10.290.10:FF:000003">
    <property type="entry name" value="Pseudouridine synthase"/>
    <property type="match status" value="1"/>
</dbReference>
<name>A0A0D8HH60_9ACTN</name>
<dbReference type="InterPro" id="IPR000748">
    <property type="entry name" value="PsdUridine_synth_RsuA/RluB/E/F"/>
</dbReference>
<proteinExistence type="inferred from homology"/>
<dbReference type="SUPFAM" id="SSF55120">
    <property type="entry name" value="Pseudouridine synthase"/>
    <property type="match status" value="1"/>
</dbReference>
<dbReference type="InterPro" id="IPR002942">
    <property type="entry name" value="S4_RNA-bd"/>
</dbReference>
<dbReference type="RefSeq" id="WP_200891252.1">
    <property type="nucleotide sequence ID" value="NZ_JXYS01000065.1"/>
</dbReference>
<dbReference type="PANTHER" id="PTHR47683">
    <property type="entry name" value="PSEUDOURIDINE SYNTHASE FAMILY PROTEIN-RELATED"/>
    <property type="match status" value="1"/>
</dbReference>
<keyword evidence="9" id="KW-1185">Reference proteome</keyword>
<dbReference type="InterPro" id="IPR042092">
    <property type="entry name" value="PsdUridine_s_RsuA/RluB/E/F_cat"/>
</dbReference>
<keyword evidence="3 5" id="KW-0694">RNA-binding</keyword>
<dbReference type="InterPro" id="IPR006145">
    <property type="entry name" value="PsdUridine_synth_RsuA/RluA"/>
</dbReference>